<name>A0ABY7G9P7_MYAAR</name>
<accession>A0ABY7G9P7</accession>
<evidence type="ECO:0000313" key="3">
    <source>
        <dbReference type="Proteomes" id="UP001164746"/>
    </source>
</evidence>
<organism evidence="2 3">
    <name type="scientific">Mya arenaria</name>
    <name type="common">Soft-shell clam</name>
    <dbReference type="NCBI Taxonomy" id="6604"/>
    <lineage>
        <taxon>Eukaryota</taxon>
        <taxon>Metazoa</taxon>
        <taxon>Spiralia</taxon>
        <taxon>Lophotrochozoa</taxon>
        <taxon>Mollusca</taxon>
        <taxon>Bivalvia</taxon>
        <taxon>Autobranchia</taxon>
        <taxon>Heteroconchia</taxon>
        <taxon>Euheterodonta</taxon>
        <taxon>Imparidentia</taxon>
        <taxon>Neoheterodontei</taxon>
        <taxon>Myida</taxon>
        <taxon>Myoidea</taxon>
        <taxon>Myidae</taxon>
        <taxon>Mya</taxon>
    </lineage>
</organism>
<dbReference type="PANTHER" id="PTHR18937">
    <property type="entry name" value="STRUCTURAL MAINTENANCE OF CHROMOSOMES SMC FAMILY MEMBER"/>
    <property type="match status" value="1"/>
</dbReference>
<keyword evidence="3" id="KW-1185">Reference proteome</keyword>
<dbReference type="Gene3D" id="1.10.287.1490">
    <property type="match status" value="1"/>
</dbReference>
<dbReference type="EMBL" id="CP111027">
    <property type="protein sequence ID" value="WAR30154.1"/>
    <property type="molecule type" value="Genomic_DNA"/>
</dbReference>
<reference evidence="2" key="1">
    <citation type="submission" date="2022-11" db="EMBL/GenBank/DDBJ databases">
        <title>Centuries of genome instability and evolution in soft-shell clam transmissible cancer (bioRxiv).</title>
        <authorList>
            <person name="Hart S.F.M."/>
            <person name="Yonemitsu M.A."/>
            <person name="Giersch R.M."/>
            <person name="Beal B.F."/>
            <person name="Arriagada G."/>
            <person name="Davis B.W."/>
            <person name="Ostrander E.A."/>
            <person name="Goff S.P."/>
            <person name="Metzger M.J."/>
        </authorList>
    </citation>
    <scope>NUCLEOTIDE SEQUENCE</scope>
    <source>
        <strain evidence="2">MELC-2E11</strain>
        <tissue evidence="2">Siphon/mantle</tissue>
    </source>
</reference>
<feature type="coiled-coil region" evidence="1">
    <location>
        <begin position="207"/>
        <end position="359"/>
    </location>
</feature>
<sequence>MDIVLRINTEYKKHTGKMGYGNDGRMEEKKDMIYLNNKLADYMQRVRNMGPGQNSQIFLETLRNIECEVEKLKKLYESELDKLRYRAEKDKNAALSRELDRLQRMMGELEKELAVAKSSAANPKAQLAQAQNDLAREAAKYKELCRELDQEKANNKQLNDQNKVLQQTKGFNDQTNAIKTNIVSIVRLTFIFIYKTIQLNANLPTYFRHILDKLDQAKKLIADLERRNKDLERQVATLPEMVEEMRKKNNRDLEKYKQAMEAENRQNHGMLRQQFEEQIAQLKADNEKMNKENERLMKRLRELEGQVNDLGAQKAVLEQQLAQERTRSSDKLRDLERRLRELQDMLQQKINEMNAGKETEHSLKAEIERQMQAREPIPARSWAEHIQR</sequence>
<feature type="coiled-coil region" evidence="1">
    <location>
        <begin position="62"/>
        <end position="168"/>
    </location>
</feature>
<proteinExistence type="predicted"/>
<evidence type="ECO:0000256" key="1">
    <source>
        <dbReference type="SAM" id="Coils"/>
    </source>
</evidence>
<gene>
    <name evidence="2" type="ORF">MAR_003722</name>
</gene>
<dbReference type="Proteomes" id="UP001164746">
    <property type="component" value="Chromosome 16"/>
</dbReference>
<protein>
    <submittedName>
        <fullName evidence="2">Uncharacterized protein</fullName>
    </submittedName>
</protein>
<evidence type="ECO:0000313" key="2">
    <source>
        <dbReference type="EMBL" id="WAR30154.1"/>
    </source>
</evidence>
<keyword evidence="1" id="KW-0175">Coiled coil</keyword>